<dbReference type="GO" id="GO:0051119">
    <property type="term" value="F:sugar transmembrane transporter activity"/>
    <property type="evidence" value="ECO:0007669"/>
    <property type="project" value="InterPro"/>
</dbReference>
<reference evidence="2" key="1">
    <citation type="submission" date="2020-07" db="EMBL/GenBank/DDBJ databases">
        <title>Ethylene signaling mediates host invasion by parasitic plants.</title>
        <authorList>
            <person name="Yoshida S."/>
        </authorList>
    </citation>
    <scope>NUCLEOTIDE SEQUENCE</scope>
    <source>
        <strain evidence="2">Okayama</strain>
    </source>
</reference>
<dbReference type="EMBL" id="BMAC01001248">
    <property type="protein sequence ID" value="GFQ06494.1"/>
    <property type="molecule type" value="Genomic_DNA"/>
</dbReference>
<accession>A0A830DEV6</accession>
<organism evidence="2 3">
    <name type="scientific">Phtheirospermum japonicum</name>
    <dbReference type="NCBI Taxonomy" id="374723"/>
    <lineage>
        <taxon>Eukaryota</taxon>
        <taxon>Viridiplantae</taxon>
        <taxon>Streptophyta</taxon>
        <taxon>Embryophyta</taxon>
        <taxon>Tracheophyta</taxon>
        <taxon>Spermatophyta</taxon>
        <taxon>Magnoliopsida</taxon>
        <taxon>eudicotyledons</taxon>
        <taxon>Gunneridae</taxon>
        <taxon>Pentapetalae</taxon>
        <taxon>asterids</taxon>
        <taxon>lamiids</taxon>
        <taxon>Lamiales</taxon>
        <taxon>Orobanchaceae</taxon>
        <taxon>Orobanchaceae incertae sedis</taxon>
        <taxon>Phtheirospermum</taxon>
    </lineage>
</organism>
<evidence type="ECO:0000313" key="2">
    <source>
        <dbReference type="EMBL" id="GFQ06494.1"/>
    </source>
</evidence>
<gene>
    <name evidence="2" type="ORF">PHJA_002793400</name>
</gene>
<keyword evidence="1" id="KW-1133">Transmembrane helix</keyword>
<evidence type="ECO:0000256" key="1">
    <source>
        <dbReference type="SAM" id="Phobius"/>
    </source>
</evidence>
<dbReference type="PANTHER" id="PTHR10791:SF44">
    <property type="entry name" value="BIDIRECTIONAL SUGAR TRANSPORTER SWEET1"/>
    <property type="match status" value="1"/>
</dbReference>
<feature type="transmembrane region" description="Helical" evidence="1">
    <location>
        <begin position="32"/>
        <end position="54"/>
    </location>
</feature>
<proteinExistence type="predicted"/>
<protein>
    <submittedName>
        <fullName evidence="2">Bidirectional sugar transporter sweet1</fullName>
    </submittedName>
</protein>
<name>A0A830DEV6_9LAMI</name>
<keyword evidence="1" id="KW-0812">Transmembrane</keyword>
<keyword evidence="3" id="KW-1185">Reference proteome</keyword>
<keyword evidence="2" id="KW-0813">Transport</keyword>
<evidence type="ECO:0000313" key="3">
    <source>
        <dbReference type="Proteomes" id="UP000653305"/>
    </source>
</evidence>
<dbReference type="InterPro" id="IPR047664">
    <property type="entry name" value="SWEET"/>
</dbReference>
<feature type="transmembrane region" description="Helical" evidence="1">
    <location>
        <begin position="61"/>
        <end position="83"/>
    </location>
</feature>
<dbReference type="GO" id="GO:0016020">
    <property type="term" value="C:membrane"/>
    <property type="evidence" value="ECO:0007669"/>
    <property type="project" value="TreeGrafter"/>
</dbReference>
<dbReference type="PANTHER" id="PTHR10791">
    <property type="entry name" value="RAG1-ACTIVATING PROTEIN 1"/>
    <property type="match status" value="1"/>
</dbReference>
<sequence length="85" mass="9076">MLVSTINRTGAAIESVYVLIFLVFALKEKVRILGLLIVVLAVFGAVALVSLFALHGNGRKLFCGVAATVFSMIMYGSPLTIIVSF</sequence>
<keyword evidence="2" id="KW-0762">Sugar transport</keyword>
<dbReference type="AlphaFoldDB" id="A0A830DEV6"/>
<dbReference type="OrthoDB" id="409725at2759"/>
<comment type="caution">
    <text evidence="2">The sequence shown here is derived from an EMBL/GenBank/DDBJ whole genome shotgun (WGS) entry which is preliminary data.</text>
</comment>
<keyword evidence="1" id="KW-0472">Membrane</keyword>
<dbReference type="Proteomes" id="UP000653305">
    <property type="component" value="Unassembled WGS sequence"/>
</dbReference>
<feature type="transmembrane region" description="Helical" evidence="1">
    <location>
        <begin position="9"/>
        <end position="26"/>
    </location>
</feature>